<proteinExistence type="predicted"/>
<keyword evidence="3" id="KW-1185">Reference proteome</keyword>
<dbReference type="Proteomes" id="UP000268093">
    <property type="component" value="Unassembled WGS sequence"/>
</dbReference>
<keyword evidence="1" id="KW-0472">Membrane</keyword>
<evidence type="ECO:0000313" key="3">
    <source>
        <dbReference type="Proteomes" id="UP000268093"/>
    </source>
</evidence>
<accession>A0A433DLS5</accession>
<sequence>MVIGQDYWIKVWAAIYKTEVVSLLWMGGNRVNVEVDVNYYLIVYFLINEFSSIAGLYNSGVKTRDS</sequence>
<keyword evidence="1" id="KW-0812">Transmembrane</keyword>
<evidence type="ECO:0000313" key="2">
    <source>
        <dbReference type="EMBL" id="RUP51775.1"/>
    </source>
</evidence>
<feature type="transmembrane region" description="Helical" evidence="1">
    <location>
        <begin position="7"/>
        <end position="27"/>
    </location>
</feature>
<comment type="caution">
    <text evidence="2">The sequence shown here is derived from an EMBL/GenBank/DDBJ whole genome shotgun (WGS) entry which is preliminary data.</text>
</comment>
<reference evidence="2 3" key="1">
    <citation type="journal article" date="2018" name="New Phytol.">
        <title>Phylogenomics of Endogonaceae and evolution of mycorrhizas within Mucoromycota.</title>
        <authorList>
            <person name="Chang Y."/>
            <person name="Desiro A."/>
            <person name="Na H."/>
            <person name="Sandor L."/>
            <person name="Lipzen A."/>
            <person name="Clum A."/>
            <person name="Barry K."/>
            <person name="Grigoriev I.V."/>
            <person name="Martin F.M."/>
            <person name="Stajich J.E."/>
            <person name="Smith M.E."/>
            <person name="Bonito G."/>
            <person name="Spatafora J.W."/>
        </authorList>
    </citation>
    <scope>NUCLEOTIDE SEQUENCE [LARGE SCALE GENOMIC DNA]</scope>
    <source>
        <strain evidence="2 3">GMNB39</strain>
    </source>
</reference>
<dbReference type="EMBL" id="RBNI01000484">
    <property type="protein sequence ID" value="RUP51775.1"/>
    <property type="molecule type" value="Genomic_DNA"/>
</dbReference>
<organism evidence="2 3">
    <name type="scientific">Jimgerdemannia flammicorona</name>
    <dbReference type="NCBI Taxonomy" id="994334"/>
    <lineage>
        <taxon>Eukaryota</taxon>
        <taxon>Fungi</taxon>
        <taxon>Fungi incertae sedis</taxon>
        <taxon>Mucoromycota</taxon>
        <taxon>Mucoromycotina</taxon>
        <taxon>Endogonomycetes</taxon>
        <taxon>Endogonales</taxon>
        <taxon>Endogonaceae</taxon>
        <taxon>Jimgerdemannia</taxon>
    </lineage>
</organism>
<keyword evidence="1" id="KW-1133">Transmembrane helix</keyword>
<evidence type="ECO:0000256" key="1">
    <source>
        <dbReference type="SAM" id="Phobius"/>
    </source>
</evidence>
<name>A0A433DLS5_9FUNG</name>
<gene>
    <name evidence="2" type="ORF">BC936DRAFT_146011</name>
</gene>
<feature type="transmembrane region" description="Helical" evidence="1">
    <location>
        <begin position="39"/>
        <end position="57"/>
    </location>
</feature>
<protein>
    <submittedName>
        <fullName evidence="2">Uncharacterized protein</fullName>
    </submittedName>
</protein>
<dbReference type="AlphaFoldDB" id="A0A433DLS5"/>